<gene>
    <name evidence="1" type="ORF">PSYICH_LOCUS10488</name>
</gene>
<organism evidence="1 2">
    <name type="scientific">Psylliodes chrysocephalus</name>
    <dbReference type="NCBI Taxonomy" id="3402493"/>
    <lineage>
        <taxon>Eukaryota</taxon>
        <taxon>Metazoa</taxon>
        <taxon>Ecdysozoa</taxon>
        <taxon>Arthropoda</taxon>
        <taxon>Hexapoda</taxon>
        <taxon>Insecta</taxon>
        <taxon>Pterygota</taxon>
        <taxon>Neoptera</taxon>
        <taxon>Endopterygota</taxon>
        <taxon>Coleoptera</taxon>
        <taxon>Polyphaga</taxon>
        <taxon>Cucujiformia</taxon>
        <taxon>Chrysomeloidea</taxon>
        <taxon>Chrysomelidae</taxon>
        <taxon>Galerucinae</taxon>
        <taxon>Alticini</taxon>
        <taxon>Psylliodes</taxon>
    </lineage>
</organism>
<proteinExistence type="predicted"/>
<evidence type="ECO:0000313" key="1">
    <source>
        <dbReference type="EMBL" id="CAH1110031.1"/>
    </source>
</evidence>
<sequence>MIPNAENTASTKADEETAHKNGFKKGIFATSGIFCCKTYHSVQEFEDIKHLTDSSFSLFLRLVIVREALEKILSINADVAEKVQKRSQVSEIWPYNPFISSQDDFLPSAIPSTNLVTGDIEEVSIQDLNVYTSDNVGQLQNVRESDVINLGASSSKASTDVGQSYFCKSDANNFVASSSKAPGQKPKRYVQFKELSPIVNIKKQYTGFAS</sequence>
<evidence type="ECO:0000313" key="2">
    <source>
        <dbReference type="Proteomes" id="UP001153636"/>
    </source>
</evidence>
<accession>A0A9P0GGK2</accession>
<dbReference type="Proteomes" id="UP001153636">
    <property type="component" value="Chromosome 4"/>
</dbReference>
<keyword evidence="2" id="KW-1185">Reference proteome</keyword>
<protein>
    <submittedName>
        <fullName evidence="1">Uncharacterized protein</fullName>
    </submittedName>
</protein>
<name>A0A9P0GGK2_9CUCU</name>
<dbReference type="AlphaFoldDB" id="A0A9P0GGK2"/>
<reference evidence="1" key="1">
    <citation type="submission" date="2022-01" db="EMBL/GenBank/DDBJ databases">
        <authorList>
            <person name="King R."/>
        </authorList>
    </citation>
    <scope>NUCLEOTIDE SEQUENCE</scope>
</reference>
<dbReference type="EMBL" id="OV651816">
    <property type="protein sequence ID" value="CAH1110031.1"/>
    <property type="molecule type" value="Genomic_DNA"/>
</dbReference>